<proteinExistence type="predicted"/>
<comment type="caution">
    <text evidence="3">The sequence shown here is derived from an EMBL/GenBank/DDBJ whole genome shotgun (WGS) entry which is preliminary data.</text>
</comment>
<feature type="region of interest" description="Disordered" evidence="2">
    <location>
        <begin position="325"/>
        <end position="345"/>
    </location>
</feature>
<dbReference type="AlphaFoldDB" id="A0A9P1D7M5"/>
<gene>
    <name evidence="3" type="ORF">C1SCF055_LOCUS30210</name>
</gene>
<sequence>MALSALEGKSYSAALRLEKEPKEVDAMDDDEKAQQYEKMQRQLHLKHVEQTQSAVKALVLGSQLPVVHDMVHRRQQEQEALQEKVDLVTSKKDVADKLFAGLEQQQADVLDKMEKCSQIRRVTIRAEETKRKMLEEAEKARQVAWKEYQDAYLRNEAATIMEAKLAEAQERASEELEFARRALAETIARCQQCDAEAVNCFEAVRATIQASHASLLVYSREAVEEAWKNTALGCELSKCLVADKRREYNHLLEEQRHSEEQAAKQKQRTVKAKNLEKVEQLGQQISKVCAELNAMVAGTRRAEDHFNIFRLLNSGLDEEAITLAAQDDGSDDSTEASGSTTTTLQMQNPLDKLRIEMEEKHKIEKQQLLAEIQLKFQEREKAFELEKEQLVLMVREEVRAELQREDASSLHSFEPISASDIGE</sequence>
<reference evidence="4 5" key="2">
    <citation type="submission" date="2024-05" db="EMBL/GenBank/DDBJ databases">
        <authorList>
            <person name="Chen Y."/>
            <person name="Shah S."/>
            <person name="Dougan E. K."/>
            <person name="Thang M."/>
            <person name="Chan C."/>
        </authorList>
    </citation>
    <scope>NUCLEOTIDE SEQUENCE [LARGE SCALE GENOMIC DNA]</scope>
</reference>
<accession>A0A9P1D7M5</accession>
<feature type="coiled-coil region" evidence="1">
    <location>
        <begin position="241"/>
        <end position="269"/>
    </location>
</feature>
<dbReference type="Proteomes" id="UP001152797">
    <property type="component" value="Unassembled WGS sequence"/>
</dbReference>
<name>A0A9P1D7M5_9DINO</name>
<evidence type="ECO:0000256" key="1">
    <source>
        <dbReference type="SAM" id="Coils"/>
    </source>
</evidence>
<dbReference type="EMBL" id="CAMXCT020003435">
    <property type="protein sequence ID" value="CAL1157800.1"/>
    <property type="molecule type" value="Genomic_DNA"/>
</dbReference>
<reference evidence="3" key="1">
    <citation type="submission" date="2022-10" db="EMBL/GenBank/DDBJ databases">
        <authorList>
            <person name="Chen Y."/>
            <person name="Dougan E. K."/>
            <person name="Chan C."/>
            <person name="Rhodes N."/>
            <person name="Thang M."/>
        </authorList>
    </citation>
    <scope>NUCLEOTIDE SEQUENCE</scope>
</reference>
<keyword evidence="1" id="KW-0175">Coiled coil</keyword>
<organism evidence="3">
    <name type="scientific">Cladocopium goreaui</name>
    <dbReference type="NCBI Taxonomy" id="2562237"/>
    <lineage>
        <taxon>Eukaryota</taxon>
        <taxon>Sar</taxon>
        <taxon>Alveolata</taxon>
        <taxon>Dinophyceae</taxon>
        <taxon>Suessiales</taxon>
        <taxon>Symbiodiniaceae</taxon>
        <taxon>Cladocopium</taxon>
    </lineage>
</organism>
<evidence type="ECO:0000313" key="5">
    <source>
        <dbReference type="Proteomes" id="UP001152797"/>
    </source>
</evidence>
<evidence type="ECO:0000313" key="4">
    <source>
        <dbReference type="EMBL" id="CAL4791737.1"/>
    </source>
</evidence>
<feature type="compositionally biased region" description="Polar residues" evidence="2">
    <location>
        <begin position="335"/>
        <end position="345"/>
    </location>
</feature>
<evidence type="ECO:0000256" key="2">
    <source>
        <dbReference type="SAM" id="MobiDB-lite"/>
    </source>
</evidence>
<dbReference type="EMBL" id="CAMXCT030003435">
    <property type="protein sequence ID" value="CAL4791737.1"/>
    <property type="molecule type" value="Genomic_DNA"/>
</dbReference>
<evidence type="ECO:0000313" key="3">
    <source>
        <dbReference type="EMBL" id="CAI4004425.1"/>
    </source>
</evidence>
<feature type="region of interest" description="Disordered" evidence="2">
    <location>
        <begin position="403"/>
        <end position="423"/>
    </location>
</feature>
<keyword evidence="5" id="KW-1185">Reference proteome</keyword>
<protein>
    <submittedName>
        <fullName evidence="3">Uncharacterized protein</fullName>
    </submittedName>
</protein>
<dbReference type="EMBL" id="CAMXCT010003435">
    <property type="protein sequence ID" value="CAI4004425.1"/>
    <property type="molecule type" value="Genomic_DNA"/>
</dbReference>